<dbReference type="PANTHER" id="PTHR43162:SF1">
    <property type="entry name" value="PRESTALK A DIFFERENTIATION PROTEIN A"/>
    <property type="match status" value="1"/>
</dbReference>
<dbReference type="RefSeq" id="WP_345140858.1">
    <property type="nucleotide sequence ID" value="NZ_BAABAT010000056.1"/>
</dbReference>
<dbReference type="InterPro" id="IPR036291">
    <property type="entry name" value="NAD(P)-bd_dom_sf"/>
</dbReference>
<keyword evidence="2" id="KW-1185">Reference proteome</keyword>
<dbReference type="EMBL" id="BAABAT010000056">
    <property type="protein sequence ID" value="GAA4262839.1"/>
    <property type="molecule type" value="Genomic_DNA"/>
</dbReference>
<dbReference type="Gene3D" id="3.40.50.720">
    <property type="entry name" value="NAD(P)-binding Rossmann-like Domain"/>
    <property type="match status" value="1"/>
</dbReference>
<protein>
    <submittedName>
        <fullName evidence="1">NAD(P)H-binding protein</fullName>
    </submittedName>
</protein>
<sequence length="269" mass="28258">MAQTLRALVIGATGNVGRPAVELLAERGAEVRGLSRAVGDVRDPWVLARALDGVDAVLLIWPFQSAAGIGDIAAAIGGRPVAYVSSLAVRDDRPPAESGVWGEVEAALRRHGDAWTFLRASGFAANTRQWAADIRAGGTVRVPYPQAARSLIHERDIAAVAAHVLTARTPGHAGRAYALTGPAAITQAEQIRTLGSAAGRDVTVEAATHEEALAQASWAGDGAEEVLRHWASMAETPEPVTGEVERLTGAPARPFADWAEEHAAEFRGH</sequence>
<dbReference type="SUPFAM" id="SSF51735">
    <property type="entry name" value="NAD(P)-binding Rossmann-fold domains"/>
    <property type="match status" value="1"/>
</dbReference>
<evidence type="ECO:0000313" key="1">
    <source>
        <dbReference type="EMBL" id="GAA4262839.1"/>
    </source>
</evidence>
<dbReference type="PANTHER" id="PTHR43162">
    <property type="match status" value="1"/>
</dbReference>
<comment type="caution">
    <text evidence="1">The sequence shown here is derived from an EMBL/GenBank/DDBJ whole genome shotgun (WGS) entry which is preliminary data.</text>
</comment>
<evidence type="ECO:0000313" key="2">
    <source>
        <dbReference type="Proteomes" id="UP001500620"/>
    </source>
</evidence>
<reference evidence="2" key="1">
    <citation type="journal article" date="2019" name="Int. J. Syst. Evol. Microbiol.">
        <title>The Global Catalogue of Microorganisms (GCM) 10K type strain sequencing project: providing services to taxonomists for standard genome sequencing and annotation.</title>
        <authorList>
            <consortium name="The Broad Institute Genomics Platform"/>
            <consortium name="The Broad Institute Genome Sequencing Center for Infectious Disease"/>
            <person name="Wu L."/>
            <person name="Ma J."/>
        </authorList>
    </citation>
    <scope>NUCLEOTIDE SEQUENCE [LARGE SCALE GENOMIC DNA]</scope>
    <source>
        <strain evidence="2">JCM 17441</strain>
    </source>
</reference>
<organism evidence="1 2">
    <name type="scientific">Dactylosporangium darangshiense</name>
    <dbReference type="NCBI Taxonomy" id="579108"/>
    <lineage>
        <taxon>Bacteria</taxon>
        <taxon>Bacillati</taxon>
        <taxon>Actinomycetota</taxon>
        <taxon>Actinomycetes</taxon>
        <taxon>Micromonosporales</taxon>
        <taxon>Micromonosporaceae</taxon>
        <taxon>Dactylosporangium</taxon>
    </lineage>
</organism>
<gene>
    <name evidence="1" type="ORF">GCM10022255_101960</name>
</gene>
<dbReference type="InterPro" id="IPR051604">
    <property type="entry name" value="Ergot_Alk_Oxidoreductase"/>
</dbReference>
<dbReference type="Proteomes" id="UP001500620">
    <property type="component" value="Unassembled WGS sequence"/>
</dbReference>
<proteinExistence type="predicted"/>
<name>A0ABP8DSW3_9ACTN</name>
<accession>A0ABP8DSW3</accession>